<evidence type="ECO:0000256" key="6">
    <source>
        <dbReference type="ARBA" id="ARBA00022692"/>
    </source>
</evidence>
<feature type="domain" description="Major facilitator superfamily (MFS) profile" evidence="11">
    <location>
        <begin position="25"/>
        <end position="463"/>
    </location>
</feature>
<dbReference type="Proteomes" id="UP001282288">
    <property type="component" value="Unassembled WGS sequence"/>
</dbReference>
<evidence type="ECO:0000313" key="14">
    <source>
        <dbReference type="EMBL" id="MDX3022443.1"/>
    </source>
</evidence>
<dbReference type="GeneID" id="69811114"/>
<feature type="transmembrane region" description="Helical" evidence="10">
    <location>
        <begin position="310"/>
        <end position="331"/>
    </location>
</feature>
<keyword evidence="6 10" id="KW-0812">Transmembrane</keyword>
<evidence type="ECO:0000256" key="9">
    <source>
        <dbReference type="RuleBase" id="RU003346"/>
    </source>
</evidence>
<name>A0A0L0KNK1_9ACTN</name>
<keyword evidence="7 10" id="KW-1133">Transmembrane helix</keyword>
<evidence type="ECO:0000256" key="4">
    <source>
        <dbReference type="ARBA" id="ARBA00022475"/>
    </source>
</evidence>
<dbReference type="InterPro" id="IPR036259">
    <property type="entry name" value="MFS_trans_sf"/>
</dbReference>
<feature type="transmembrane region" description="Helical" evidence="10">
    <location>
        <begin position="410"/>
        <end position="429"/>
    </location>
</feature>
<keyword evidence="4" id="KW-1003">Cell membrane</keyword>
<dbReference type="EMBL" id="JARAWC010000026">
    <property type="protein sequence ID" value="MDX2964003.1"/>
    <property type="molecule type" value="Genomic_DNA"/>
</dbReference>
<dbReference type="SUPFAM" id="SSF103473">
    <property type="entry name" value="MFS general substrate transporter"/>
    <property type="match status" value="1"/>
</dbReference>
<dbReference type="Gene3D" id="1.20.1250.20">
    <property type="entry name" value="MFS general substrate transporter like domains"/>
    <property type="match status" value="1"/>
</dbReference>
<dbReference type="InterPro" id="IPR020846">
    <property type="entry name" value="MFS_dom"/>
</dbReference>
<protein>
    <submittedName>
        <fullName evidence="12">Major facilitator transporter</fullName>
    </submittedName>
    <submittedName>
        <fullName evidence="13">Sugar porter family MFS transporter</fullName>
    </submittedName>
</protein>
<evidence type="ECO:0000256" key="7">
    <source>
        <dbReference type="ARBA" id="ARBA00022989"/>
    </source>
</evidence>
<feature type="transmembrane region" description="Helical" evidence="10">
    <location>
        <begin position="149"/>
        <end position="171"/>
    </location>
</feature>
<evidence type="ECO:0000259" key="11">
    <source>
        <dbReference type="PROSITE" id="PS50850"/>
    </source>
</evidence>
<dbReference type="InterPro" id="IPR003663">
    <property type="entry name" value="Sugar/inositol_transpt"/>
</dbReference>
<feature type="transmembrane region" description="Helical" evidence="10">
    <location>
        <begin position="272"/>
        <end position="294"/>
    </location>
</feature>
<keyword evidence="5" id="KW-0762">Sugar transport</keyword>
<evidence type="ECO:0000256" key="3">
    <source>
        <dbReference type="ARBA" id="ARBA00022448"/>
    </source>
</evidence>
<dbReference type="PRINTS" id="PR00171">
    <property type="entry name" value="SUGRTRNSPORT"/>
</dbReference>
<dbReference type="NCBIfam" id="TIGR00879">
    <property type="entry name" value="SP"/>
    <property type="match status" value="1"/>
</dbReference>
<evidence type="ECO:0000256" key="10">
    <source>
        <dbReference type="SAM" id="Phobius"/>
    </source>
</evidence>
<proteinExistence type="inferred from homology"/>
<dbReference type="PROSITE" id="PS50850">
    <property type="entry name" value="MFS"/>
    <property type="match status" value="1"/>
</dbReference>
<feature type="transmembrane region" description="Helical" evidence="10">
    <location>
        <begin position="378"/>
        <end position="398"/>
    </location>
</feature>
<feature type="transmembrane region" description="Helical" evidence="10">
    <location>
        <begin position="441"/>
        <end position="459"/>
    </location>
</feature>
<comment type="caution">
    <text evidence="12">The sequence shown here is derived from an EMBL/GenBank/DDBJ whole genome shotgun (WGS) entry which is preliminary data.</text>
</comment>
<evidence type="ECO:0000256" key="5">
    <source>
        <dbReference type="ARBA" id="ARBA00022597"/>
    </source>
</evidence>
<dbReference type="Proteomes" id="UP000037151">
    <property type="component" value="Unassembled WGS sequence"/>
</dbReference>
<dbReference type="PATRIC" id="fig|42234.21.peg.695"/>
<dbReference type="EMBL" id="JARAWP010000021">
    <property type="protein sequence ID" value="MDX3022443.1"/>
    <property type="molecule type" value="Genomic_DNA"/>
</dbReference>
<evidence type="ECO:0000313" key="16">
    <source>
        <dbReference type="Proteomes" id="UP001272987"/>
    </source>
</evidence>
<comment type="similarity">
    <text evidence="2 9">Belongs to the major facilitator superfamily. Sugar transporter (TC 2.A.1.1) family.</text>
</comment>
<dbReference type="eggNOG" id="COG0477">
    <property type="taxonomic scope" value="Bacteria"/>
</dbReference>
<feature type="transmembrane region" description="Helical" evidence="10">
    <location>
        <begin position="338"/>
        <end position="358"/>
    </location>
</feature>
<feature type="transmembrane region" description="Helical" evidence="10">
    <location>
        <begin position="116"/>
        <end position="137"/>
    </location>
</feature>
<dbReference type="RefSeq" id="WP_010353867.1">
    <property type="nucleotide sequence ID" value="NZ_BCMK01000032.1"/>
</dbReference>
<keyword evidence="16" id="KW-1185">Reference proteome</keyword>
<dbReference type="OrthoDB" id="4008739at2"/>
<evidence type="ECO:0000256" key="2">
    <source>
        <dbReference type="ARBA" id="ARBA00010992"/>
    </source>
</evidence>
<gene>
    <name evidence="12" type="ORF">IQ63_03380</name>
    <name evidence="13" type="ORF">PV399_30390</name>
    <name evidence="14" type="ORF">PV666_31885</name>
</gene>
<dbReference type="InterPro" id="IPR005829">
    <property type="entry name" value="Sugar_transporter_CS"/>
</dbReference>
<evidence type="ECO:0000256" key="1">
    <source>
        <dbReference type="ARBA" id="ARBA00004651"/>
    </source>
</evidence>
<reference evidence="15" key="2">
    <citation type="submission" date="2014-07" db="EMBL/GenBank/DDBJ databases">
        <title>Genome sequencing of plant-pathogenic Streptomyces species.</title>
        <authorList>
            <person name="Harrison J."/>
            <person name="Sapp M."/>
            <person name="Thwaites R."/>
            <person name="Studholme D.J."/>
        </authorList>
    </citation>
    <scope>NUCLEOTIDE SEQUENCE [LARGE SCALE GENOMIC DNA]</scope>
    <source>
        <strain evidence="15">NCPPB 4445</strain>
    </source>
</reference>
<dbReference type="InterPro" id="IPR050360">
    <property type="entry name" value="MFS_Sugar_Transporters"/>
</dbReference>
<dbReference type="PROSITE" id="PS00216">
    <property type="entry name" value="SUGAR_TRANSPORT_1"/>
    <property type="match status" value="1"/>
</dbReference>
<accession>A0A0L0KNK1</accession>
<evidence type="ECO:0000313" key="15">
    <source>
        <dbReference type="Proteomes" id="UP000037151"/>
    </source>
</evidence>
<feature type="transmembrane region" description="Helical" evidence="10">
    <location>
        <begin position="58"/>
        <end position="79"/>
    </location>
</feature>
<reference evidence="13 16" key="3">
    <citation type="journal article" date="2023" name="Microb. Genom.">
        <title>Mesoterricola silvestris gen. nov., sp. nov., Mesoterricola sediminis sp. nov., Geothrix oryzae sp. nov., Geothrix edaphica sp. nov., Geothrix rubra sp. nov., and Geothrix limicola sp. nov., six novel members of Acidobacteriota isolated from soils.</title>
        <authorList>
            <person name="Weisberg A.J."/>
            <person name="Pearce E."/>
            <person name="Kramer C.G."/>
            <person name="Chang J.H."/>
            <person name="Clarke C.R."/>
        </authorList>
    </citation>
    <scope>NUCLEOTIDE SEQUENCE [LARGE SCALE GENOMIC DNA]</scope>
    <source>
        <strain evidence="14 16">NB05-1H</strain>
        <strain evidence="13">NRRL_B-16521</strain>
    </source>
</reference>
<dbReference type="GO" id="GO:0005351">
    <property type="term" value="F:carbohydrate:proton symporter activity"/>
    <property type="evidence" value="ECO:0007669"/>
    <property type="project" value="TreeGrafter"/>
</dbReference>
<dbReference type="InterPro" id="IPR047984">
    <property type="entry name" value="XylE-like"/>
</dbReference>
<dbReference type="AlphaFoldDB" id="A0A0L0KNK1"/>
<organism evidence="12 15">
    <name type="scientific">Streptomyces acidiscabies</name>
    <dbReference type="NCBI Taxonomy" id="42234"/>
    <lineage>
        <taxon>Bacteria</taxon>
        <taxon>Bacillati</taxon>
        <taxon>Actinomycetota</taxon>
        <taxon>Actinomycetes</taxon>
        <taxon>Kitasatosporales</taxon>
        <taxon>Streptomycetaceae</taxon>
        <taxon>Streptomyces</taxon>
    </lineage>
</organism>
<dbReference type="FunFam" id="1.20.1250.20:FF:000122">
    <property type="entry name" value="D-xylose transporter XylE"/>
    <property type="match status" value="1"/>
</dbReference>
<dbReference type="GO" id="GO:0005886">
    <property type="term" value="C:plasma membrane"/>
    <property type="evidence" value="ECO:0007669"/>
    <property type="project" value="UniProtKB-SubCell"/>
</dbReference>
<feature type="transmembrane region" description="Helical" evidence="10">
    <location>
        <begin position="19"/>
        <end position="38"/>
    </location>
</feature>
<keyword evidence="8 10" id="KW-0472">Membrane</keyword>
<evidence type="ECO:0000313" key="12">
    <source>
        <dbReference type="EMBL" id="KND39433.1"/>
    </source>
</evidence>
<evidence type="ECO:0000256" key="8">
    <source>
        <dbReference type="ARBA" id="ARBA00023136"/>
    </source>
</evidence>
<dbReference type="PROSITE" id="PS00217">
    <property type="entry name" value="SUGAR_TRANSPORT_2"/>
    <property type="match status" value="1"/>
</dbReference>
<dbReference type="InterPro" id="IPR005828">
    <property type="entry name" value="MFS_sugar_transport-like"/>
</dbReference>
<evidence type="ECO:0000313" key="13">
    <source>
        <dbReference type="EMBL" id="MDX2964003.1"/>
    </source>
</evidence>
<dbReference type="CDD" id="cd17359">
    <property type="entry name" value="MFS_XylE_like"/>
    <property type="match status" value="1"/>
</dbReference>
<dbReference type="PANTHER" id="PTHR48022:SF2">
    <property type="entry name" value="PLASTIDIC GLUCOSE TRANSPORTER 4"/>
    <property type="match status" value="1"/>
</dbReference>
<dbReference type="Pfam" id="PF00083">
    <property type="entry name" value="Sugar_tr"/>
    <property type="match status" value="1"/>
</dbReference>
<dbReference type="STRING" id="42234.IQ63_03380"/>
<keyword evidence="3 9" id="KW-0813">Transport</keyword>
<reference evidence="12" key="1">
    <citation type="submission" date="2014-07" db="EMBL/GenBank/DDBJ databases">
        <title>A systematic study of Ichneumonosoma Meijere, Pelmatops Enderlein, Pseudopelmatops Shiraki and Soita Walker (Diptera: Tephritidae).</title>
        <authorList>
            <person name="Chen X.-L."/>
            <person name="Norrbom A."/>
            <person name="Zhu C.-D."/>
        </authorList>
    </citation>
    <scope>NUCLEOTIDE SEQUENCE</scope>
    <source>
        <strain evidence="12">NCPPB 4445</strain>
    </source>
</reference>
<sequence length="471" mass="50291">MTSTAQASKSGAQAHPDHLGHVIFIAAAAAMGGFLFGYDSSVINGAVEAIRDRYDIGSAALAQVIAIALIGCAIGAATAGRIADRIGRIRCMQISAVMFTVSAVGSALPFALWDLALWRVVGGFAIGMASVIGPAYIAEVAPPAYRGRLGSFQQAAIVIGIAISQLVNWGLLNAAGGDQRGKLMGIEAWQVMLGVMVVPAVLYGLLSFAIPESPRFLLSVGKRERAREILVEVEGESADLDARVAEIEHAMKSEHKSTFKDLLGGGFFFKPIVWIGIGLSVFQQFVGINVAFYYSSTLWQSVGVDPTDSFFYSFTTSIINIVGTVIAMIFVDRVGRRPLALIGSVGMVIGLALEAWAFSYDLVDGKLPTAQGWTALVAAHIFVLFFALSWGVVVWVFLGEMFPNRIRAAALGVAASAQWIANWAITASFPSLADWNLSATYIIYTVFAALSIPFVLRFVKETKGKSLEEMG</sequence>
<feature type="transmembrane region" description="Helical" evidence="10">
    <location>
        <begin position="91"/>
        <end position="110"/>
    </location>
</feature>
<feature type="transmembrane region" description="Helical" evidence="10">
    <location>
        <begin position="191"/>
        <end position="210"/>
    </location>
</feature>
<dbReference type="EMBL" id="JPPY01000023">
    <property type="protein sequence ID" value="KND39433.1"/>
    <property type="molecule type" value="Genomic_DNA"/>
</dbReference>
<dbReference type="Proteomes" id="UP001272987">
    <property type="component" value="Unassembled WGS sequence"/>
</dbReference>
<comment type="subcellular location">
    <subcellularLocation>
        <location evidence="1">Cell membrane</location>
        <topology evidence="1">Multi-pass membrane protein</topology>
    </subcellularLocation>
</comment>
<dbReference type="PANTHER" id="PTHR48022">
    <property type="entry name" value="PLASTIDIC GLUCOSE TRANSPORTER 4"/>
    <property type="match status" value="1"/>
</dbReference>